<feature type="domain" description="NAD-dependent epimerase/dehydratase" evidence="1">
    <location>
        <begin position="19"/>
        <end position="250"/>
    </location>
</feature>
<evidence type="ECO:0000259" key="1">
    <source>
        <dbReference type="Pfam" id="PF01370"/>
    </source>
</evidence>
<dbReference type="SUPFAM" id="SSF51735">
    <property type="entry name" value="NAD(P)-binding Rossmann-fold domains"/>
    <property type="match status" value="1"/>
</dbReference>
<name>A0A7C1II67_9CREN</name>
<protein>
    <submittedName>
        <fullName evidence="2">SDR family NAD(P)-dependent oxidoreductase</fullName>
    </submittedName>
</protein>
<gene>
    <name evidence="2" type="ORF">ENO04_03300</name>
</gene>
<dbReference type="InterPro" id="IPR050177">
    <property type="entry name" value="Lipid_A_modif_metabolic_enz"/>
</dbReference>
<dbReference type="InterPro" id="IPR001509">
    <property type="entry name" value="Epimerase_deHydtase"/>
</dbReference>
<reference evidence="2" key="1">
    <citation type="journal article" date="2020" name="mSystems">
        <title>Genome- and Community-Level Interaction Insights into Carbon Utilization and Element Cycling Functions of Hydrothermarchaeota in Hydrothermal Sediment.</title>
        <authorList>
            <person name="Zhou Z."/>
            <person name="Liu Y."/>
            <person name="Xu W."/>
            <person name="Pan J."/>
            <person name="Luo Z.H."/>
            <person name="Li M."/>
        </authorList>
    </citation>
    <scope>NUCLEOTIDE SEQUENCE [LARGE SCALE GENOMIC DNA]</scope>
    <source>
        <strain evidence="2">SpSt-123</strain>
    </source>
</reference>
<dbReference type="InterPro" id="IPR036291">
    <property type="entry name" value="NAD(P)-bd_dom_sf"/>
</dbReference>
<dbReference type="EMBL" id="DSDY01000103">
    <property type="protein sequence ID" value="HDS10632.1"/>
    <property type="molecule type" value="Genomic_DNA"/>
</dbReference>
<accession>A0A7C1II67</accession>
<dbReference type="InterPro" id="IPR020904">
    <property type="entry name" value="Sc_DH/Rdtase_CS"/>
</dbReference>
<comment type="caution">
    <text evidence="2">The sequence shown here is derived from an EMBL/GenBank/DDBJ whole genome shotgun (WGS) entry which is preliminary data.</text>
</comment>
<evidence type="ECO:0000313" key="2">
    <source>
        <dbReference type="EMBL" id="HDS10632.1"/>
    </source>
</evidence>
<organism evidence="2">
    <name type="scientific">Fervidicoccus fontis</name>
    <dbReference type="NCBI Taxonomy" id="683846"/>
    <lineage>
        <taxon>Archaea</taxon>
        <taxon>Thermoproteota</taxon>
        <taxon>Thermoprotei</taxon>
        <taxon>Fervidicoccales</taxon>
        <taxon>Fervidicoccaceae</taxon>
        <taxon>Fervidicoccus</taxon>
    </lineage>
</organism>
<dbReference type="PRINTS" id="PR01713">
    <property type="entry name" value="NUCEPIMERASE"/>
</dbReference>
<dbReference type="PANTHER" id="PTHR43245">
    <property type="entry name" value="BIFUNCTIONAL POLYMYXIN RESISTANCE PROTEIN ARNA"/>
    <property type="match status" value="1"/>
</dbReference>
<proteinExistence type="predicted"/>
<dbReference type="Pfam" id="PF01370">
    <property type="entry name" value="Epimerase"/>
    <property type="match status" value="1"/>
</dbReference>
<dbReference type="AlphaFoldDB" id="A0A7C1II67"/>
<sequence>MLSFEHFSSWRSVLDTLRIAVTGGAGFIGSHLVRRLVEMGFAVTVLDNLSTGSLRNLNDVLRDIDFVRGDVTNLDDVEKAISSSDVVVHLAALIDVGESVEKPELYFDVNVKGTFNIARASRKADALIFASSSAVYGEPIKIPISEDHPLSPRSPYAASKMAGEAYVNCFAEINGYRPVVLRLFNVYGPKQSRAYSGVIVEFIKKVLRGEPPVIFGDGEQIRDFIHVSDVVKAVINAITNSSVTGTFNIGSGEGVTINKLALLVAEIAGRRELRPIYSPPRKGDIRVSIADITKARRELGFNPTVSLEDGLKELVRYYSAHGFQVI</sequence>
<dbReference type="PROSITE" id="PS00061">
    <property type="entry name" value="ADH_SHORT"/>
    <property type="match status" value="1"/>
</dbReference>
<dbReference type="Gene3D" id="3.40.50.720">
    <property type="entry name" value="NAD(P)-binding Rossmann-like Domain"/>
    <property type="match status" value="1"/>
</dbReference>
<dbReference type="PANTHER" id="PTHR43245:SF13">
    <property type="entry name" value="UDP-D-APIOSE_UDP-D-XYLOSE SYNTHASE 2"/>
    <property type="match status" value="1"/>
</dbReference>